<dbReference type="Proteomes" id="UP000249254">
    <property type="component" value="Unassembled WGS sequence"/>
</dbReference>
<accession>A0A328AB65</accession>
<dbReference type="InterPro" id="IPR001261">
    <property type="entry name" value="ArgE/DapE_CS"/>
</dbReference>
<keyword evidence="4" id="KW-0378">Hydrolase</keyword>
<evidence type="ECO:0000256" key="6">
    <source>
        <dbReference type="SAM" id="SignalP"/>
    </source>
</evidence>
<feature type="signal peptide" evidence="6">
    <location>
        <begin position="1"/>
        <end position="21"/>
    </location>
</feature>
<dbReference type="PROSITE" id="PS00759">
    <property type="entry name" value="ARGE_DAPE_CPG2_2"/>
    <property type="match status" value="1"/>
</dbReference>
<dbReference type="GO" id="GO:0046872">
    <property type="term" value="F:metal ion binding"/>
    <property type="evidence" value="ECO:0007669"/>
    <property type="project" value="UniProtKB-KW"/>
</dbReference>
<keyword evidence="2" id="KW-0645">Protease</keyword>
<evidence type="ECO:0000256" key="2">
    <source>
        <dbReference type="ARBA" id="ARBA00022670"/>
    </source>
</evidence>
<name>A0A328AB65_9CAUL</name>
<dbReference type="SUPFAM" id="SSF53187">
    <property type="entry name" value="Zn-dependent exopeptidases"/>
    <property type="match status" value="1"/>
</dbReference>
<dbReference type="InterPro" id="IPR047177">
    <property type="entry name" value="Pept_M20A"/>
</dbReference>
<dbReference type="Gene3D" id="3.30.70.360">
    <property type="match status" value="1"/>
</dbReference>
<dbReference type="GO" id="GO:0006508">
    <property type="term" value="P:proteolysis"/>
    <property type="evidence" value="ECO:0007669"/>
    <property type="project" value="UniProtKB-KW"/>
</dbReference>
<evidence type="ECO:0000256" key="3">
    <source>
        <dbReference type="ARBA" id="ARBA00022723"/>
    </source>
</evidence>
<feature type="domain" description="Peptidase M20 dimerisation" evidence="7">
    <location>
        <begin position="228"/>
        <end position="375"/>
    </location>
</feature>
<evidence type="ECO:0000256" key="1">
    <source>
        <dbReference type="ARBA" id="ARBA00006247"/>
    </source>
</evidence>
<keyword evidence="9" id="KW-1185">Reference proteome</keyword>
<sequence>MFRTVAAAAALLVAATSPALAADKTAAAPAAAPNFPGQAEFRDLYKELIEIDTTAEHGSCTRAAEAMAARLKAAGYPAADVQVLAPADRPKDGNLIAVLHGSDAKLKPVMLLAHIDVVEAKRADWTRDPFKLVEENGYFYARGASDDKAMASSFTDAMIRFRKEGFKPRRSIKLALTCGEETPDTFNGVSWLLSTHRELMDAAFALNEGAGGRLQGDQRVFLGIQAGEKVYQDFTLSVTNPGGHSSRPVKDNAIYHLANALARLGAYDFPVHINQATRLHFTKMSAIMGGEMGAAMKLAASDAPTPEAIAAIAKDPGYNSMMRTTCVATMIDGGHALNALPQKASANVNCRILPDESVEATEATLAKVMAEPAVKLEPAGAKSPVSPPPPLTPQILGPAEKVAGELWPGVPLVPAMSTGATDGRFMLAAGVPTYGLSGMFGEPDGGGVHGLNERIRVRSLYEGREFLYRVVKLYAAQR</sequence>
<dbReference type="PROSITE" id="PS00758">
    <property type="entry name" value="ARGE_DAPE_CPG2_1"/>
    <property type="match status" value="1"/>
</dbReference>
<dbReference type="RefSeq" id="WP_111530259.1">
    <property type="nucleotide sequence ID" value="NZ_JBHRSG010000003.1"/>
</dbReference>
<gene>
    <name evidence="8" type="ORF">DJ017_17850</name>
</gene>
<evidence type="ECO:0000256" key="5">
    <source>
        <dbReference type="ARBA" id="ARBA00022833"/>
    </source>
</evidence>
<dbReference type="InterPro" id="IPR002933">
    <property type="entry name" value="Peptidase_M20"/>
</dbReference>
<dbReference type="Gene3D" id="3.40.630.10">
    <property type="entry name" value="Zn peptidases"/>
    <property type="match status" value="1"/>
</dbReference>
<dbReference type="NCBIfam" id="NF006596">
    <property type="entry name" value="PRK09133.1"/>
    <property type="match status" value="1"/>
</dbReference>
<evidence type="ECO:0000313" key="8">
    <source>
        <dbReference type="EMBL" id="RAK51697.1"/>
    </source>
</evidence>
<evidence type="ECO:0000259" key="7">
    <source>
        <dbReference type="Pfam" id="PF07687"/>
    </source>
</evidence>
<protein>
    <submittedName>
        <fullName evidence="8">Peptidase M20</fullName>
    </submittedName>
</protein>
<reference evidence="9" key="1">
    <citation type="submission" date="2018-05" db="EMBL/GenBank/DDBJ databases">
        <authorList>
            <person name="Li X."/>
        </authorList>
    </citation>
    <scope>NUCLEOTIDE SEQUENCE [LARGE SCALE GENOMIC DNA]</scope>
    <source>
        <strain evidence="9">LX32</strain>
    </source>
</reference>
<dbReference type="Pfam" id="PF07687">
    <property type="entry name" value="M20_dimer"/>
    <property type="match status" value="1"/>
</dbReference>
<organism evidence="8 9">
    <name type="scientific">Phenylobacterium soli</name>
    <dbReference type="NCBI Taxonomy" id="2170551"/>
    <lineage>
        <taxon>Bacteria</taxon>
        <taxon>Pseudomonadati</taxon>
        <taxon>Pseudomonadota</taxon>
        <taxon>Alphaproteobacteria</taxon>
        <taxon>Caulobacterales</taxon>
        <taxon>Caulobacteraceae</taxon>
        <taxon>Phenylobacterium</taxon>
    </lineage>
</organism>
<dbReference type="PANTHER" id="PTHR45962:SF1">
    <property type="entry name" value="N-FATTY-ACYL-AMINO ACID SYNTHASE_HYDROLASE PM20D1"/>
    <property type="match status" value="1"/>
</dbReference>
<dbReference type="Gene3D" id="1.10.150.900">
    <property type="match status" value="1"/>
</dbReference>
<keyword evidence="6" id="KW-0732">Signal</keyword>
<evidence type="ECO:0000256" key="4">
    <source>
        <dbReference type="ARBA" id="ARBA00022801"/>
    </source>
</evidence>
<dbReference type="GO" id="GO:0008233">
    <property type="term" value="F:peptidase activity"/>
    <property type="evidence" value="ECO:0007669"/>
    <property type="project" value="UniProtKB-KW"/>
</dbReference>
<dbReference type="EMBL" id="QFYQ01000002">
    <property type="protein sequence ID" value="RAK51697.1"/>
    <property type="molecule type" value="Genomic_DNA"/>
</dbReference>
<dbReference type="OrthoDB" id="9809784at2"/>
<dbReference type="Pfam" id="PF01546">
    <property type="entry name" value="Peptidase_M20"/>
    <property type="match status" value="1"/>
</dbReference>
<dbReference type="AlphaFoldDB" id="A0A328AB65"/>
<dbReference type="InterPro" id="IPR036264">
    <property type="entry name" value="Bact_exopeptidase_dim_dom"/>
</dbReference>
<feature type="chain" id="PRO_5016270814" evidence="6">
    <location>
        <begin position="22"/>
        <end position="478"/>
    </location>
</feature>
<dbReference type="PANTHER" id="PTHR45962">
    <property type="entry name" value="N-FATTY-ACYL-AMINO ACID SYNTHASE/HYDROLASE PM20D1"/>
    <property type="match status" value="1"/>
</dbReference>
<evidence type="ECO:0000313" key="9">
    <source>
        <dbReference type="Proteomes" id="UP000249254"/>
    </source>
</evidence>
<keyword evidence="3" id="KW-0479">Metal-binding</keyword>
<comment type="caution">
    <text evidence="8">The sequence shown here is derived from an EMBL/GenBank/DDBJ whole genome shotgun (WGS) entry which is preliminary data.</text>
</comment>
<comment type="similarity">
    <text evidence="1">Belongs to the peptidase M20A family.</text>
</comment>
<dbReference type="InterPro" id="IPR011650">
    <property type="entry name" value="Peptidase_M20_dimer"/>
</dbReference>
<proteinExistence type="inferred from homology"/>
<dbReference type="SUPFAM" id="SSF55031">
    <property type="entry name" value="Bacterial exopeptidase dimerisation domain"/>
    <property type="match status" value="1"/>
</dbReference>
<keyword evidence="5" id="KW-0862">Zinc</keyword>